<dbReference type="Proteomes" id="UP000704712">
    <property type="component" value="Unassembled WGS sequence"/>
</dbReference>
<evidence type="ECO:0000313" key="3">
    <source>
        <dbReference type="Proteomes" id="UP000704712"/>
    </source>
</evidence>
<dbReference type="EMBL" id="JAACNO010002986">
    <property type="protein sequence ID" value="KAF4129160.1"/>
    <property type="molecule type" value="Genomic_DNA"/>
</dbReference>
<organism evidence="2 3">
    <name type="scientific">Phytophthora infestans</name>
    <name type="common">Potato late blight agent</name>
    <name type="synonym">Botrytis infestans</name>
    <dbReference type="NCBI Taxonomy" id="4787"/>
    <lineage>
        <taxon>Eukaryota</taxon>
        <taxon>Sar</taxon>
        <taxon>Stramenopiles</taxon>
        <taxon>Oomycota</taxon>
        <taxon>Peronosporomycetes</taxon>
        <taxon>Peronosporales</taxon>
        <taxon>Peronosporaceae</taxon>
        <taxon>Phytophthora</taxon>
    </lineage>
</organism>
<protein>
    <submittedName>
        <fullName evidence="2">Uncharacterized protein</fullName>
    </submittedName>
</protein>
<proteinExistence type="predicted"/>
<reference evidence="2" key="1">
    <citation type="submission" date="2020-03" db="EMBL/GenBank/DDBJ databases">
        <title>Hybrid Assembly of Korean Phytophthora infestans isolates.</title>
        <authorList>
            <person name="Prokchorchik M."/>
            <person name="Lee Y."/>
            <person name="Seo J."/>
            <person name="Cho J.-H."/>
            <person name="Park Y.-E."/>
            <person name="Jang D.-C."/>
            <person name="Im J.-S."/>
            <person name="Choi J.-G."/>
            <person name="Park H.-J."/>
            <person name="Lee G.-B."/>
            <person name="Lee Y.-G."/>
            <person name="Hong S.-Y."/>
            <person name="Cho K."/>
            <person name="Sohn K.H."/>
        </authorList>
    </citation>
    <scope>NUCLEOTIDE SEQUENCE</scope>
    <source>
        <strain evidence="2">KR_2_A2</strain>
    </source>
</reference>
<feature type="region of interest" description="Disordered" evidence="1">
    <location>
        <begin position="92"/>
        <end position="114"/>
    </location>
</feature>
<evidence type="ECO:0000256" key="1">
    <source>
        <dbReference type="SAM" id="MobiDB-lite"/>
    </source>
</evidence>
<comment type="caution">
    <text evidence="2">The sequence shown here is derived from an EMBL/GenBank/DDBJ whole genome shotgun (WGS) entry which is preliminary data.</text>
</comment>
<sequence>MTQQNGHSDASGAIQSERWCQSWSLIHQIQSGGRLNGTARFSCGNRLAARSGRHHRGSTFRSVSGLQRFGTRFSRARSKIRRVIRALQQSVRHVGRRGGGGGRAARGRDSRRDPGALHRAARHVGRQVFSVHSPDGRLIFARSTRRGDGDEPGDCCVDSGLDWAFWVYEERAYVTLWVVTRLYNVRMVRTTVELANVRLEVE</sequence>
<dbReference type="AlphaFoldDB" id="A0A8S9TL07"/>
<accession>A0A8S9TL07</accession>
<evidence type="ECO:0000313" key="2">
    <source>
        <dbReference type="EMBL" id="KAF4129160.1"/>
    </source>
</evidence>
<name>A0A8S9TL07_PHYIN</name>
<gene>
    <name evidence="2" type="ORF">GN958_ATG21656</name>
</gene>